<dbReference type="EMBL" id="VCAU01000001">
    <property type="protein sequence ID" value="KAF9895187.1"/>
    <property type="molecule type" value="Genomic_DNA"/>
</dbReference>
<sequence>MPCLGLAPQCLPLCFPVSRAEPVGAIQKLSVLETLWHIDPEASSDDQKFSTELYDGAPPVVGVAQRWLEIDGR</sequence>
<dbReference type="Proteomes" id="UP001194746">
    <property type="component" value="Unassembled WGS sequence"/>
</dbReference>
<comment type="caution">
    <text evidence="1">The sequence shown here is derived from an EMBL/GenBank/DDBJ whole genome shotgun (WGS) entry which is preliminary data.</text>
</comment>
<reference evidence="1" key="2">
    <citation type="submission" date="2020-02" db="EMBL/GenBank/DDBJ databases">
        <authorList>
            <person name="Gilchrist C.L.M."/>
            <person name="Chooi Y.-H."/>
        </authorList>
    </citation>
    <scope>NUCLEOTIDE SEQUENCE</scope>
    <source>
        <strain evidence="1">MST-FP2251</strain>
    </source>
</reference>
<evidence type="ECO:0000313" key="1">
    <source>
        <dbReference type="EMBL" id="KAF9895187.1"/>
    </source>
</evidence>
<keyword evidence="2" id="KW-1185">Reference proteome</keyword>
<reference evidence="1" key="1">
    <citation type="journal article" date="2019" name="Beilstein J. Org. Chem.">
        <title>Nanangenines: drimane sesquiterpenoids as the dominant metabolite cohort of a novel Australian fungus, Aspergillus nanangensis.</title>
        <authorList>
            <person name="Lacey H.J."/>
            <person name="Gilchrist C.L.M."/>
            <person name="Crombie A."/>
            <person name="Kalaitzis J.A."/>
            <person name="Vuong D."/>
            <person name="Rutledge P.J."/>
            <person name="Turner P."/>
            <person name="Pitt J.I."/>
            <person name="Lacey E."/>
            <person name="Chooi Y.H."/>
            <person name="Piggott A.M."/>
        </authorList>
    </citation>
    <scope>NUCLEOTIDE SEQUENCE</scope>
    <source>
        <strain evidence="1">MST-FP2251</strain>
    </source>
</reference>
<name>A0AAD4D0Q5_ASPNN</name>
<protein>
    <submittedName>
        <fullName evidence="1">Uncharacterized protein</fullName>
    </submittedName>
</protein>
<organism evidence="1 2">
    <name type="scientific">Aspergillus nanangensis</name>
    <dbReference type="NCBI Taxonomy" id="2582783"/>
    <lineage>
        <taxon>Eukaryota</taxon>
        <taxon>Fungi</taxon>
        <taxon>Dikarya</taxon>
        <taxon>Ascomycota</taxon>
        <taxon>Pezizomycotina</taxon>
        <taxon>Eurotiomycetes</taxon>
        <taxon>Eurotiomycetidae</taxon>
        <taxon>Eurotiales</taxon>
        <taxon>Aspergillaceae</taxon>
        <taxon>Aspergillus</taxon>
        <taxon>Aspergillus subgen. Circumdati</taxon>
    </lineage>
</organism>
<gene>
    <name evidence="1" type="ORF">FE257_000089</name>
</gene>
<accession>A0AAD4D0Q5</accession>
<proteinExistence type="predicted"/>
<evidence type="ECO:0000313" key="2">
    <source>
        <dbReference type="Proteomes" id="UP001194746"/>
    </source>
</evidence>
<dbReference type="AlphaFoldDB" id="A0AAD4D0Q5"/>